<dbReference type="AlphaFoldDB" id="A0A7R8YW06"/>
<keyword evidence="3" id="KW-1185">Reference proteome</keyword>
<feature type="region of interest" description="Disordered" evidence="1">
    <location>
        <begin position="25"/>
        <end position="140"/>
    </location>
</feature>
<feature type="compositionally biased region" description="Polar residues" evidence="1">
    <location>
        <begin position="61"/>
        <end position="71"/>
    </location>
</feature>
<feature type="compositionally biased region" description="Basic and acidic residues" evidence="1">
    <location>
        <begin position="74"/>
        <end position="89"/>
    </location>
</feature>
<reference evidence="2 3" key="1">
    <citation type="submission" date="2020-11" db="EMBL/GenBank/DDBJ databases">
        <authorList>
            <person name="Wallbank WR R."/>
            <person name="Pardo Diaz C."/>
            <person name="Kozak K."/>
            <person name="Martin S."/>
            <person name="Jiggins C."/>
            <person name="Moest M."/>
            <person name="Warren A I."/>
            <person name="Generalovic N T."/>
            <person name="Byers J.R.P. K."/>
            <person name="Montejo-Kovacevich G."/>
            <person name="Yen C E."/>
        </authorList>
    </citation>
    <scope>NUCLEOTIDE SEQUENCE [LARGE SCALE GENOMIC DNA]</scope>
</reference>
<feature type="compositionally biased region" description="Polar residues" evidence="1">
    <location>
        <begin position="106"/>
        <end position="118"/>
    </location>
</feature>
<gene>
    <name evidence="2" type="ORF">HERILL_LOCUS9107</name>
</gene>
<evidence type="ECO:0000256" key="1">
    <source>
        <dbReference type="SAM" id="MobiDB-lite"/>
    </source>
</evidence>
<name>A0A7R8YW06_HERIL</name>
<sequence>MNKNKSYLGLYSCSVAAWFWLSSKEPSSEKCVTKSPTGSGGEQDKFAENKSKPKETRDIAVNTSDVFTNTGKKVAWDDQKELEREDKEQFSTPNLERPDPCETSEEPITSGSSTENRCSSQLETSEEQLSSQTPPPEMEILQDPLPESVQVCPRCGMFHTIRQHYLMFPWSNVGHVKVDDVVLPTVDKQQSHLKLAEGKSFVDTVINEAMKEQVISTNIDEPLSEKRTTTSSQKFELSSGRNSVLQTPNSRHRSVLKQLKTKKGKSRDTYRHKKKPSGVFQLG</sequence>
<feature type="region of interest" description="Disordered" evidence="1">
    <location>
        <begin position="217"/>
        <end position="283"/>
    </location>
</feature>
<dbReference type="InParanoid" id="A0A7R8YW06"/>
<organism evidence="2 3">
    <name type="scientific">Hermetia illucens</name>
    <name type="common">Black soldier fly</name>
    <dbReference type="NCBI Taxonomy" id="343691"/>
    <lineage>
        <taxon>Eukaryota</taxon>
        <taxon>Metazoa</taxon>
        <taxon>Ecdysozoa</taxon>
        <taxon>Arthropoda</taxon>
        <taxon>Hexapoda</taxon>
        <taxon>Insecta</taxon>
        <taxon>Pterygota</taxon>
        <taxon>Neoptera</taxon>
        <taxon>Endopterygota</taxon>
        <taxon>Diptera</taxon>
        <taxon>Brachycera</taxon>
        <taxon>Stratiomyomorpha</taxon>
        <taxon>Stratiomyidae</taxon>
        <taxon>Hermetiinae</taxon>
        <taxon>Hermetia</taxon>
    </lineage>
</organism>
<accession>A0A7R8YW06</accession>
<protein>
    <submittedName>
        <fullName evidence="2">Uncharacterized protein</fullName>
    </submittedName>
</protein>
<feature type="compositionally biased region" description="Low complexity" evidence="1">
    <location>
        <begin position="119"/>
        <end position="132"/>
    </location>
</feature>
<feature type="compositionally biased region" description="Polar residues" evidence="1">
    <location>
        <begin position="229"/>
        <end position="249"/>
    </location>
</feature>
<dbReference type="Proteomes" id="UP000594454">
    <property type="component" value="Chromosome 3"/>
</dbReference>
<feature type="compositionally biased region" description="Basic and acidic residues" evidence="1">
    <location>
        <begin position="42"/>
        <end position="58"/>
    </location>
</feature>
<feature type="compositionally biased region" description="Basic residues" evidence="1">
    <location>
        <begin position="250"/>
        <end position="276"/>
    </location>
</feature>
<evidence type="ECO:0000313" key="2">
    <source>
        <dbReference type="EMBL" id="CAD7086326.1"/>
    </source>
</evidence>
<proteinExistence type="predicted"/>
<evidence type="ECO:0000313" key="3">
    <source>
        <dbReference type="Proteomes" id="UP000594454"/>
    </source>
</evidence>
<dbReference type="EMBL" id="LR899011">
    <property type="protein sequence ID" value="CAD7086326.1"/>
    <property type="molecule type" value="Genomic_DNA"/>
</dbReference>